<feature type="signal peptide" evidence="1">
    <location>
        <begin position="1"/>
        <end position="24"/>
    </location>
</feature>
<gene>
    <name evidence="2" type="ORF">SAMN04488045_1222</name>
</gene>
<dbReference type="SMART" id="SM00935">
    <property type="entry name" value="OmpH"/>
    <property type="match status" value="1"/>
</dbReference>
<keyword evidence="1" id="KW-0732">Signal</keyword>
<feature type="chain" id="PRO_5009287701" evidence="1">
    <location>
        <begin position="25"/>
        <end position="193"/>
    </location>
</feature>
<dbReference type="OrthoDB" id="7868372at2"/>
<name>A0A1H5VX92_9RHOB</name>
<dbReference type="RefSeq" id="WP_103909591.1">
    <property type="nucleotide sequence ID" value="NZ_FNUZ01000002.1"/>
</dbReference>
<evidence type="ECO:0000313" key="2">
    <source>
        <dbReference type="EMBL" id="SEF91830.1"/>
    </source>
</evidence>
<sequence>MIGFRQLAASVLVSVATAGSPVVAQVLDQGTVALPRSVILTLESDRMFEESDYGIRIASEIEAEGIELAAENRKIEAELIAEESKLTELRATTDPAEFTKLAEAFDEKVQKLRQQQNAKARALGAKSEETRQTFLQVAQPVLLQIMQQANAAIIVERRSTIISLDAVDITDVAIDRINETLGDGSDIPDKPAE</sequence>
<proteinExistence type="predicted"/>
<dbReference type="InterPro" id="IPR005632">
    <property type="entry name" value="Chaperone_Skp"/>
</dbReference>
<evidence type="ECO:0000313" key="3">
    <source>
        <dbReference type="Proteomes" id="UP000236752"/>
    </source>
</evidence>
<dbReference type="AlphaFoldDB" id="A0A1H5VX92"/>
<protein>
    <submittedName>
        <fullName evidence="2">Periplasmic chaperone for outer membrane proteins Skp</fullName>
    </submittedName>
</protein>
<dbReference type="SUPFAM" id="SSF111384">
    <property type="entry name" value="OmpH-like"/>
    <property type="match status" value="1"/>
</dbReference>
<dbReference type="InterPro" id="IPR024930">
    <property type="entry name" value="Skp_dom_sf"/>
</dbReference>
<organism evidence="2 3">
    <name type="scientific">Thalassococcus halodurans</name>
    <dbReference type="NCBI Taxonomy" id="373675"/>
    <lineage>
        <taxon>Bacteria</taxon>
        <taxon>Pseudomonadati</taxon>
        <taxon>Pseudomonadota</taxon>
        <taxon>Alphaproteobacteria</taxon>
        <taxon>Rhodobacterales</taxon>
        <taxon>Roseobacteraceae</taxon>
        <taxon>Thalassococcus</taxon>
    </lineage>
</organism>
<dbReference type="GO" id="GO:0051082">
    <property type="term" value="F:unfolded protein binding"/>
    <property type="evidence" value="ECO:0007669"/>
    <property type="project" value="InterPro"/>
</dbReference>
<keyword evidence="3" id="KW-1185">Reference proteome</keyword>
<dbReference type="Proteomes" id="UP000236752">
    <property type="component" value="Unassembled WGS sequence"/>
</dbReference>
<accession>A0A1H5VX92</accession>
<dbReference type="Pfam" id="PF03938">
    <property type="entry name" value="OmpH"/>
    <property type="match status" value="1"/>
</dbReference>
<evidence type="ECO:0000256" key="1">
    <source>
        <dbReference type="SAM" id="SignalP"/>
    </source>
</evidence>
<dbReference type="EMBL" id="FNUZ01000002">
    <property type="protein sequence ID" value="SEF91830.1"/>
    <property type="molecule type" value="Genomic_DNA"/>
</dbReference>
<reference evidence="2 3" key="1">
    <citation type="submission" date="2016-10" db="EMBL/GenBank/DDBJ databases">
        <authorList>
            <person name="de Groot N.N."/>
        </authorList>
    </citation>
    <scope>NUCLEOTIDE SEQUENCE [LARGE SCALE GENOMIC DNA]</scope>
    <source>
        <strain evidence="2 3">DSM 26915</strain>
    </source>
</reference>
<dbReference type="Gene3D" id="3.30.910.20">
    <property type="entry name" value="Skp domain"/>
    <property type="match status" value="1"/>
</dbReference>